<dbReference type="PRINTS" id="PR01596">
    <property type="entry name" value="SYCECHAPRONE"/>
</dbReference>
<dbReference type="SUPFAM" id="SSF69635">
    <property type="entry name" value="Type III secretory system chaperone-like"/>
    <property type="match status" value="1"/>
</dbReference>
<name>A0A1W0D9I0_9NEIS</name>
<gene>
    <name evidence="1" type="ORF">B0T45_02780</name>
</gene>
<sequence>MPRPPPAAGFHPPVQEEKNMSTPFQHAVVELCQSLSLPPPDQMDDSLFTLQVGEHAVHLSEQPARQLLMFCCLSPQQAQADASPLRQNLFSDDPLKPVIGQSAHSQDWVLWNRQPLAHCDAAALQRQLERISDCAERCCRAPEPTASTFAPQALRQRHARLHC</sequence>
<comment type="caution">
    <text evidence="1">The sequence shown here is derived from an EMBL/GenBank/DDBJ whole genome shotgun (WGS) entry which is preliminary data.</text>
</comment>
<protein>
    <submittedName>
        <fullName evidence="1">Uncharacterized protein</fullName>
    </submittedName>
</protein>
<organism evidence="1 2">
    <name type="scientific">Chromobacterium haemolyticum</name>
    <dbReference type="NCBI Taxonomy" id="394935"/>
    <lineage>
        <taxon>Bacteria</taxon>
        <taxon>Pseudomonadati</taxon>
        <taxon>Pseudomonadota</taxon>
        <taxon>Betaproteobacteria</taxon>
        <taxon>Neisseriales</taxon>
        <taxon>Chromobacteriaceae</taxon>
        <taxon>Chromobacterium</taxon>
    </lineage>
</organism>
<dbReference type="CDD" id="cd17029">
    <property type="entry name" value="T3SC_IA_SycE_SpcS-like"/>
    <property type="match status" value="1"/>
</dbReference>
<proteinExistence type="predicted"/>
<accession>A0A1W0D9I0</accession>
<dbReference type="InterPro" id="IPR005416">
    <property type="entry name" value="T3SS_chp_SycE"/>
</dbReference>
<evidence type="ECO:0000313" key="1">
    <source>
        <dbReference type="EMBL" id="OQS43654.1"/>
    </source>
</evidence>
<dbReference type="AlphaFoldDB" id="A0A1W0D9I0"/>
<dbReference type="Proteomes" id="UP000192721">
    <property type="component" value="Unassembled WGS sequence"/>
</dbReference>
<dbReference type="GO" id="GO:0030254">
    <property type="term" value="P:protein secretion by the type III secretion system"/>
    <property type="evidence" value="ECO:0007669"/>
    <property type="project" value="InterPro"/>
</dbReference>
<dbReference type="Pfam" id="PF05932">
    <property type="entry name" value="CesT"/>
    <property type="match status" value="1"/>
</dbReference>
<dbReference type="InterPro" id="IPR010261">
    <property type="entry name" value="Tir_chaperone"/>
</dbReference>
<reference evidence="1 2" key="1">
    <citation type="submission" date="2017-02" db="EMBL/GenBank/DDBJ databases">
        <title>Chromobacterium haemolyticum H5244.</title>
        <authorList>
            <person name="Gulvik C.A."/>
        </authorList>
    </citation>
    <scope>NUCLEOTIDE SEQUENCE [LARGE SCALE GENOMIC DNA]</scope>
    <source>
        <strain evidence="1 2">H5244</strain>
    </source>
</reference>
<dbReference type="Gene3D" id="3.30.1460.10">
    <property type="match status" value="1"/>
</dbReference>
<evidence type="ECO:0000313" key="2">
    <source>
        <dbReference type="Proteomes" id="UP000192721"/>
    </source>
</evidence>
<dbReference type="EMBL" id="MUKV01000002">
    <property type="protein sequence ID" value="OQS43654.1"/>
    <property type="molecule type" value="Genomic_DNA"/>
</dbReference>